<dbReference type="PANTHER" id="PTHR24567:SF74">
    <property type="entry name" value="HTH-TYPE TRANSCRIPTIONAL REGULATOR ARCR"/>
    <property type="match status" value="1"/>
</dbReference>
<evidence type="ECO:0000259" key="1">
    <source>
        <dbReference type="PROSITE" id="PS50042"/>
    </source>
</evidence>
<dbReference type="AlphaFoldDB" id="A0A2N1PRW3"/>
<reference evidence="2 3" key="1">
    <citation type="journal article" date="2017" name="ISME J.">
        <title>Potential for microbial H2 and metal transformations associated with novel bacteria and archaea in deep terrestrial subsurface sediments.</title>
        <authorList>
            <person name="Hernsdorf A.W."/>
            <person name="Amano Y."/>
            <person name="Miyakawa K."/>
            <person name="Ise K."/>
            <person name="Suzuki Y."/>
            <person name="Anantharaman K."/>
            <person name="Probst A."/>
            <person name="Burstein D."/>
            <person name="Thomas B.C."/>
            <person name="Banfield J.F."/>
        </authorList>
    </citation>
    <scope>NUCLEOTIDE SEQUENCE [LARGE SCALE GENOMIC DNA]</scope>
    <source>
        <strain evidence="2">HGW-Wallbacteria-1</strain>
    </source>
</reference>
<dbReference type="CDD" id="cd00038">
    <property type="entry name" value="CAP_ED"/>
    <property type="match status" value="1"/>
</dbReference>
<dbReference type="GO" id="GO:0005829">
    <property type="term" value="C:cytosol"/>
    <property type="evidence" value="ECO:0007669"/>
    <property type="project" value="TreeGrafter"/>
</dbReference>
<dbReference type="InterPro" id="IPR050397">
    <property type="entry name" value="Env_Response_Regulators"/>
</dbReference>
<accession>A0A2N1PRW3</accession>
<comment type="caution">
    <text evidence="2">The sequence shown here is derived from an EMBL/GenBank/DDBJ whole genome shotgun (WGS) entry which is preliminary data.</text>
</comment>
<dbReference type="InterPro" id="IPR018490">
    <property type="entry name" value="cNMP-bd_dom_sf"/>
</dbReference>
<dbReference type="GO" id="GO:0003700">
    <property type="term" value="F:DNA-binding transcription factor activity"/>
    <property type="evidence" value="ECO:0007669"/>
    <property type="project" value="TreeGrafter"/>
</dbReference>
<organism evidence="2 3">
    <name type="scientific">Candidatus Wallbacteria bacterium HGW-Wallbacteria-1</name>
    <dbReference type="NCBI Taxonomy" id="2013854"/>
    <lineage>
        <taxon>Bacteria</taxon>
        <taxon>Candidatus Walliibacteriota</taxon>
    </lineage>
</organism>
<dbReference type="Proteomes" id="UP000233256">
    <property type="component" value="Unassembled WGS sequence"/>
</dbReference>
<dbReference type="PANTHER" id="PTHR24567">
    <property type="entry name" value="CRP FAMILY TRANSCRIPTIONAL REGULATORY PROTEIN"/>
    <property type="match status" value="1"/>
</dbReference>
<evidence type="ECO:0000313" key="3">
    <source>
        <dbReference type="Proteomes" id="UP000233256"/>
    </source>
</evidence>
<sequence>MSINTSVLEMTPLLFSLNDDEVKIFCSYLKAGTYSDGDILFREGDEGNYLCVIARGSIGIARQQEDGELKILWELPENKVFGELALFDGQPRSGTAVCIGDTEVYFLHQKDFMNLSNAQPSLSMKITLNVIKVLSSNLRTTTARFYQASNALQEN</sequence>
<evidence type="ECO:0000313" key="2">
    <source>
        <dbReference type="EMBL" id="PKK91077.1"/>
    </source>
</evidence>
<name>A0A2N1PRW3_9BACT</name>
<proteinExistence type="predicted"/>
<dbReference type="PROSITE" id="PS50042">
    <property type="entry name" value="CNMP_BINDING_3"/>
    <property type="match status" value="1"/>
</dbReference>
<gene>
    <name evidence="2" type="ORF">CVV64_04725</name>
</gene>
<dbReference type="SMART" id="SM00100">
    <property type="entry name" value="cNMP"/>
    <property type="match status" value="1"/>
</dbReference>
<protein>
    <recommendedName>
        <fullName evidence="1">Cyclic nucleotide-binding domain-containing protein</fullName>
    </recommendedName>
</protein>
<dbReference type="Gene3D" id="2.60.120.10">
    <property type="entry name" value="Jelly Rolls"/>
    <property type="match status" value="1"/>
</dbReference>
<dbReference type="Pfam" id="PF00027">
    <property type="entry name" value="cNMP_binding"/>
    <property type="match status" value="1"/>
</dbReference>
<feature type="domain" description="Cyclic nucleotide-binding" evidence="1">
    <location>
        <begin position="13"/>
        <end position="115"/>
    </location>
</feature>
<dbReference type="InterPro" id="IPR014710">
    <property type="entry name" value="RmlC-like_jellyroll"/>
</dbReference>
<dbReference type="InterPro" id="IPR000595">
    <property type="entry name" value="cNMP-bd_dom"/>
</dbReference>
<dbReference type="SUPFAM" id="SSF51206">
    <property type="entry name" value="cAMP-binding domain-like"/>
    <property type="match status" value="1"/>
</dbReference>
<dbReference type="EMBL" id="PGXC01000003">
    <property type="protein sequence ID" value="PKK91077.1"/>
    <property type="molecule type" value="Genomic_DNA"/>
</dbReference>